<protein>
    <submittedName>
        <fullName evidence="2">Uncharacterized protein</fullName>
    </submittedName>
</protein>
<dbReference type="InterPro" id="IPR045882">
    <property type="entry name" value="GPT1/2"/>
</dbReference>
<comment type="caution">
    <text evidence="2">The sequence shown here is derived from an EMBL/GenBank/DDBJ whole genome shotgun (WGS) entry which is preliminary data.</text>
</comment>
<organism evidence="2 3">
    <name type="scientific">Cephalotus follicularis</name>
    <name type="common">Albany pitcher plant</name>
    <dbReference type="NCBI Taxonomy" id="3775"/>
    <lineage>
        <taxon>Eukaryota</taxon>
        <taxon>Viridiplantae</taxon>
        <taxon>Streptophyta</taxon>
        <taxon>Embryophyta</taxon>
        <taxon>Tracheophyta</taxon>
        <taxon>Spermatophyta</taxon>
        <taxon>Magnoliopsida</taxon>
        <taxon>eudicotyledons</taxon>
        <taxon>Gunneridae</taxon>
        <taxon>Pentapetalae</taxon>
        <taxon>rosids</taxon>
        <taxon>fabids</taxon>
        <taxon>Oxalidales</taxon>
        <taxon>Cephalotaceae</taxon>
        <taxon>Cephalotus</taxon>
    </lineage>
</organism>
<evidence type="ECO:0000256" key="1">
    <source>
        <dbReference type="SAM" id="MobiDB-lite"/>
    </source>
</evidence>
<dbReference type="FunCoup" id="A0A1Q3CPT9">
    <property type="interactions" value="662"/>
</dbReference>
<dbReference type="AlphaFoldDB" id="A0A1Q3CPT9"/>
<feature type="compositionally biased region" description="Polar residues" evidence="1">
    <location>
        <begin position="587"/>
        <end position="617"/>
    </location>
</feature>
<feature type="compositionally biased region" description="Low complexity" evidence="1">
    <location>
        <begin position="321"/>
        <end position="331"/>
    </location>
</feature>
<feature type="region of interest" description="Disordered" evidence="1">
    <location>
        <begin position="426"/>
        <end position="464"/>
    </location>
</feature>
<dbReference type="OrthoDB" id="1931260at2759"/>
<feature type="region of interest" description="Disordered" evidence="1">
    <location>
        <begin position="584"/>
        <end position="631"/>
    </location>
</feature>
<feature type="compositionally biased region" description="Polar residues" evidence="1">
    <location>
        <begin position="372"/>
        <end position="394"/>
    </location>
</feature>
<reference evidence="3" key="1">
    <citation type="submission" date="2016-04" db="EMBL/GenBank/DDBJ databases">
        <title>Cephalotus genome sequencing.</title>
        <authorList>
            <person name="Fukushima K."/>
            <person name="Hasebe M."/>
            <person name="Fang X."/>
        </authorList>
    </citation>
    <scope>NUCLEOTIDE SEQUENCE [LARGE SCALE GENOMIC DNA]</scope>
    <source>
        <strain evidence="3">cv. St1</strain>
    </source>
</reference>
<feature type="region of interest" description="Disordered" evidence="1">
    <location>
        <begin position="667"/>
        <end position="686"/>
    </location>
</feature>
<dbReference type="Proteomes" id="UP000187406">
    <property type="component" value="Unassembled WGS sequence"/>
</dbReference>
<dbReference type="STRING" id="3775.A0A1Q3CPT9"/>
<feature type="region of interest" description="Disordered" evidence="1">
    <location>
        <begin position="316"/>
        <end position="360"/>
    </location>
</feature>
<dbReference type="GO" id="GO:0008017">
    <property type="term" value="F:microtubule binding"/>
    <property type="evidence" value="ECO:0007669"/>
    <property type="project" value="InterPro"/>
</dbReference>
<evidence type="ECO:0000313" key="3">
    <source>
        <dbReference type="Proteomes" id="UP000187406"/>
    </source>
</evidence>
<feature type="compositionally biased region" description="Low complexity" evidence="1">
    <location>
        <begin position="339"/>
        <end position="351"/>
    </location>
</feature>
<name>A0A1Q3CPT9_CEPFO</name>
<dbReference type="EMBL" id="BDDD01002589">
    <property type="protein sequence ID" value="GAV82274.1"/>
    <property type="molecule type" value="Genomic_DNA"/>
</dbReference>
<dbReference type="PANTHER" id="PTHR33737">
    <property type="entry name" value="OS05G0121800 PROTEIN"/>
    <property type="match status" value="1"/>
</dbReference>
<evidence type="ECO:0000313" key="2">
    <source>
        <dbReference type="EMBL" id="GAV82274.1"/>
    </source>
</evidence>
<gene>
    <name evidence="2" type="ORF">CFOL_v3_25726</name>
</gene>
<proteinExistence type="predicted"/>
<feature type="compositionally biased region" description="Polar residues" evidence="1">
    <location>
        <begin position="430"/>
        <end position="447"/>
    </location>
</feature>
<dbReference type="InParanoid" id="A0A1Q3CPT9"/>
<sequence length="855" mass="90745">MDDTENNSELGIRGFSLIDVSSEDDCLINSSFGDPCDFQFSEKQKEQKRVSFLENEDANNADTFSVHSFEEMEQMPQPLESLEQEMKLKSMKCNLRKSLAWDSAFFTSAGVLDPDELSSMIGGTEKGENFMLTSIQEAGHRSTDSMSTLASDSLTLDSIEADLFEDVSASIQKSSQASNKEKLNGKVGSKVVETQTIRASKKVDLASQNKLKPKAAHKKPSAGMQAPGKTMKQVFACAQVSQPVATNGESIFSVSKPPKVLGKVNPISTISTKRATLGSNRIKLEKDKASDRIDFAGTVALSSKVPASRVLGSIVPRPTLSSKSSSSSSAAAKRELRTSCSSVDSSDSASSTGNGKASLNSIKWNNATKSDFSSNSIVKTPSRSVSRNKSNSGSPHLPACLMSATTLSSSISPASSISEWSSASSSASTVNLKSNNSKVGLDSSSRKGFSVKRDNPQVLDSQNNCDEQHSIGNDTQVTELPGGCVKGASTRTGAPHPPASMKPSGLRLPSPKIGFFDGVRSTGRSPNGSMQSHPDLPSGLPKIGGSGRISPSKGSNRAKLGKLQPTRTVTATRSAKLDAKQVALSVKSKSPSPIQEPSNASRKVSIASRNIKGSPSISPGVGNMRLPKSGGDSQLKAEEVVSKGHDIAINDPDSGFTENNCKPCALKDKGSPKSKNNGRVKGINGGPNIIEDSSSISEVENVTMSQKVGEYAIYDKPHLKNDPHLHHDLENQVGVLIRQIGAVDINADIQKELVSLSLVASSEDNSCGPEHSHPSKIFVCGKKEELPNSLLKPSSVSPTAIEVMADLRIPLAVKDTFCNRVESLDVVTVSAAKEAEKTATLPFPRSILEDNRLLD</sequence>
<accession>A0A1Q3CPT9</accession>
<feature type="region of interest" description="Disordered" evidence="1">
    <location>
        <begin position="372"/>
        <end position="397"/>
    </location>
</feature>
<dbReference type="PANTHER" id="PTHR33737:SF2">
    <property type="entry name" value="OS12G0102700 PROTEIN"/>
    <property type="match status" value="1"/>
</dbReference>
<feature type="compositionally biased region" description="Polar residues" evidence="1">
    <location>
        <begin position="522"/>
        <end position="532"/>
    </location>
</feature>
<keyword evidence="3" id="KW-1185">Reference proteome</keyword>
<feature type="region of interest" description="Disordered" evidence="1">
    <location>
        <begin position="490"/>
        <end position="559"/>
    </location>
</feature>